<dbReference type="Gene3D" id="3.10.129.10">
    <property type="entry name" value="Hotdog Thioesterase"/>
    <property type="match status" value="1"/>
</dbReference>
<reference evidence="3 4" key="1">
    <citation type="submission" date="2018-02" db="EMBL/GenBank/DDBJ databases">
        <title>Comparative analysis of genomes of three Brevibacillus laterosporus strains producers of potent antimicrobials isolated from silage.</title>
        <authorList>
            <person name="Kojic M."/>
            <person name="Miljkovic M."/>
            <person name="Studholme D."/>
            <person name="Filipic B."/>
        </authorList>
    </citation>
    <scope>NUCLEOTIDE SEQUENCE [LARGE SCALE GENOMIC DNA]</scope>
    <source>
        <strain evidence="3 4">BGSP11</strain>
    </source>
</reference>
<protein>
    <submittedName>
        <fullName evidence="3">Acyl-CoA thioesterase</fullName>
    </submittedName>
</protein>
<name>A0AAP8QBW3_BRELA</name>
<dbReference type="EMBL" id="PRKQ01000018">
    <property type="protein sequence ID" value="PPA93976.1"/>
    <property type="molecule type" value="Genomic_DNA"/>
</dbReference>
<gene>
    <name evidence="3" type="ORF">C4A77_15170</name>
</gene>
<dbReference type="PANTHER" id="PTHR31793">
    <property type="entry name" value="4-HYDROXYBENZOYL-COA THIOESTERASE FAMILY MEMBER"/>
    <property type="match status" value="1"/>
</dbReference>
<sequence length="159" mass="18799">MRKGFIKIGGYNEMNPAFYHTYHLRVRYSETDQMKIVYHTNYLTWFELGRTEYIREIAGISYKGVEEKGVLLPVTNATLSFHSPARYDDEIEIRTFIEYLTPIRMNLGYEIYRVNDNKLLVTGKTEHVFTNPQIKPIRLPKVIPELYSCLQSEYEKCLT</sequence>
<keyword evidence="2" id="KW-0378">Hydrolase</keyword>
<dbReference type="CDD" id="cd00586">
    <property type="entry name" value="4HBT"/>
    <property type="match status" value="1"/>
</dbReference>
<evidence type="ECO:0000256" key="1">
    <source>
        <dbReference type="ARBA" id="ARBA00005953"/>
    </source>
</evidence>
<proteinExistence type="inferred from homology"/>
<evidence type="ECO:0000313" key="4">
    <source>
        <dbReference type="Proteomes" id="UP000239759"/>
    </source>
</evidence>
<comment type="caution">
    <text evidence="3">The sequence shown here is derived from an EMBL/GenBank/DDBJ whole genome shotgun (WGS) entry which is preliminary data.</text>
</comment>
<dbReference type="PIRSF" id="PIRSF003230">
    <property type="entry name" value="YbgC"/>
    <property type="match status" value="1"/>
</dbReference>
<dbReference type="PANTHER" id="PTHR31793:SF27">
    <property type="entry name" value="NOVEL THIOESTERASE SUPERFAMILY DOMAIN AND SAPOSIN A-TYPE DOMAIN CONTAINING PROTEIN (0610012H03RIK)"/>
    <property type="match status" value="1"/>
</dbReference>
<organism evidence="3 4">
    <name type="scientific">Brevibacillus laterosporus</name>
    <name type="common">Bacillus laterosporus</name>
    <dbReference type="NCBI Taxonomy" id="1465"/>
    <lineage>
        <taxon>Bacteria</taxon>
        <taxon>Bacillati</taxon>
        <taxon>Bacillota</taxon>
        <taxon>Bacilli</taxon>
        <taxon>Bacillales</taxon>
        <taxon>Paenibacillaceae</taxon>
        <taxon>Brevibacillus</taxon>
    </lineage>
</organism>
<dbReference type="Pfam" id="PF13279">
    <property type="entry name" value="4HBT_2"/>
    <property type="match status" value="1"/>
</dbReference>
<dbReference type="Proteomes" id="UP000239759">
    <property type="component" value="Unassembled WGS sequence"/>
</dbReference>
<dbReference type="SUPFAM" id="SSF54637">
    <property type="entry name" value="Thioesterase/thiol ester dehydrase-isomerase"/>
    <property type="match status" value="1"/>
</dbReference>
<evidence type="ECO:0000256" key="2">
    <source>
        <dbReference type="ARBA" id="ARBA00022801"/>
    </source>
</evidence>
<dbReference type="GO" id="GO:0047617">
    <property type="term" value="F:fatty acyl-CoA hydrolase activity"/>
    <property type="evidence" value="ECO:0007669"/>
    <property type="project" value="TreeGrafter"/>
</dbReference>
<comment type="similarity">
    <text evidence="1">Belongs to the 4-hydroxybenzoyl-CoA thioesterase family.</text>
</comment>
<dbReference type="AlphaFoldDB" id="A0AAP8QBW3"/>
<accession>A0AAP8QBW3</accession>
<dbReference type="NCBIfam" id="TIGR00051">
    <property type="entry name" value="YbgC/FadM family acyl-CoA thioesterase"/>
    <property type="match status" value="1"/>
</dbReference>
<dbReference type="InterPro" id="IPR006684">
    <property type="entry name" value="YbgC/YbaW"/>
</dbReference>
<evidence type="ECO:0000313" key="3">
    <source>
        <dbReference type="EMBL" id="PPA93976.1"/>
    </source>
</evidence>
<dbReference type="InterPro" id="IPR029069">
    <property type="entry name" value="HotDog_dom_sf"/>
</dbReference>
<dbReference type="InterPro" id="IPR050563">
    <property type="entry name" value="4-hydroxybenzoyl-CoA_TE"/>
</dbReference>